<accession>A0A644Z750</accession>
<feature type="compositionally biased region" description="Basic and acidic residues" evidence="1">
    <location>
        <begin position="10"/>
        <end position="20"/>
    </location>
</feature>
<dbReference type="EMBL" id="VSSQ01007694">
    <property type="protein sequence ID" value="MPM36705.1"/>
    <property type="molecule type" value="Genomic_DNA"/>
</dbReference>
<gene>
    <name evidence="2" type="ORF">SDC9_83307</name>
</gene>
<evidence type="ECO:0000256" key="1">
    <source>
        <dbReference type="SAM" id="MobiDB-lite"/>
    </source>
</evidence>
<name>A0A644Z750_9ZZZZ</name>
<feature type="region of interest" description="Disordered" evidence="1">
    <location>
        <begin position="1"/>
        <end position="48"/>
    </location>
</feature>
<comment type="caution">
    <text evidence="2">The sequence shown here is derived from an EMBL/GenBank/DDBJ whole genome shotgun (WGS) entry which is preliminary data.</text>
</comment>
<organism evidence="2">
    <name type="scientific">bioreactor metagenome</name>
    <dbReference type="NCBI Taxonomy" id="1076179"/>
    <lineage>
        <taxon>unclassified sequences</taxon>
        <taxon>metagenomes</taxon>
        <taxon>ecological metagenomes</taxon>
    </lineage>
</organism>
<protein>
    <submittedName>
        <fullName evidence="2">Uncharacterized protein</fullName>
    </submittedName>
</protein>
<evidence type="ECO:0000313" key="2">
    <source>
        <dbReference type="EMBL" id="MPM36705.1"/>
    </source>
</evidence>
<reference evidence="2" key="1">
    <citation type="submission" date="2019-08" db="EMBL/GenBank/DDBJ databases">
        <authorList>
            <person name="Kucharzyk K."/>
            <person name="Murdoch R.W."/>
            <person name="Higgins S."/>
            <person name="Loffler F."/>
        </authorList>
    </citation>
    <scope>NUCLEOTIDE SEQUENCE</scope>
</reference>
<sequence length="48" mass="5119">MGNNQNNNYKQDKSSKKDNNSKPSPSQTGNGVGSTGINLNKGERPKAL</sequence>
<proteinExistence type="predicted"/>
<dbReference type="AlphaFoldDB" id="A0A644Z750"/>